<sequence>MSVVKKTFLISAFGLLALLLYMLLYYNPCNYSHKKPNPDNKYQLLIANEGSHFKDSVVSVLTQHYSSKPVNIKIIPLSALSQIEPKEYHAIVLLFSWYTWKPPPEVEGFVHKHHNCLENIVSFSTSFYGTLKMKELDGITGASKMSDANGYAQKLIEKINPLLNIDKQN</sequence>
<name>A0A3D6BWB7_9FLAO</name>
<keyword evidence="1" id="KW-0472">Membrane</keyword>
<comment type="caution">
    <text evidence="2">The sequence shown here is derived from an EMBL/GenBank/DDBJ whole genome shotgun (WGS) entry which is preliminary data.</text>
</comment>
<proteinExistence type="predicted"/>
<reference evidence="2 3" key="1">
    <citation type="journal article" date="2018" name="Nat. Biotechnol.">
        <title>A standardized bacterial taxonomy based on genome phylogeny substantially revises the tree of life.</title>
        <authorList>
            <person name="Parks D.H."/>
            <person name="Chuvochina M."/>
            <person name="Waite D.W."/>
            <person name="Rinke C."/>
            <person name="Skarshewski A."/>
            <person name="Chaumeil P.A."/>
            <person name="Hugenholtz P."/>
        </authorList>
    </citation>
    <scope>NUCLEOTIDE SEQUENCE [LARGE SCALE GENOMIC DNA]</scope>
    <source>
        <strain evidence="2">UBA10227</strain>
    </source>
</reference>
<evidence type="ECO:0000256" key="1">
    <source>
        <dbReference type="SAM" id="Phobius"/>
    </source>
</evidence>
<dbReference type="AlphaFoldDB" id="A0A3D6BWB7"/>
<keyword evidence="1" id="KW-0812">Transmembrane</keyword>
<evidence type="ECO:0000313" key="3">
    <source>
        <dbReference type="Proteomes" id="UP000263268"/>
    </source>
</evidence>
<dbReference type="Proteomes" id="UP000263268">
    <property type="component" value="Unassembled WGS sequence"/>
</dbReference>
<evidence type="ECO:0008006" key="4">
    <source>
        <dbReference type="Google" id="ProtNLM"/>
    </source>
</evidence>
<accession>A0A3D6BWB7</accession>
<evidence type="ECO:0000313" key="2">
    <source>
        <dbReference type="EMBL" id="HCY82335.1"/>
    </source>
</evidence>
<keyword evidence="1" id="KW-1133">Transmembrane helix</keyword>
<organism evidence="2 3">
    <name type="scientific">Xanthomarina gelatinilytica</name>
    <dbReference type="NCBI Taxonomy" id="1137281"/>
    <lineage>
        <taxon>Bacteria</taxon>
        <taxon>Pseudomonadati</taxon>
        <taxon>Bacteroidota</taxon>
        <taxon>Flavobacteriia</taxon>
        <taxon>Flavobacteriales</taxon>
        <taxon>Flavobacteriaceae</taxon>
        <taxon>Xanthomarina</taxon>
    </lineage>
</organism>
<protein>
    <recommendedName>
        <fullName evidence="4">Flavodoxin-like domain-containing protein</fullName>
    </recommendedName>
</protein>
<dbReference type="EMBL" id="DPRK01000199">
    <property type="protein sequence ID" value="HCY82335.1"/>
    <property type="molecule type" value="Genomic_DNA"/>
</dbReference>
<feature type="transmembrane region" description="Helical" evidence="1">
    <location>
        <begin position="7"/>
        <end position="26"/>
    </location>
</feature>
<gene>
    <name evidence="2" type="ORF">DHV22_12410</name>
</gene>